<dbReference type="Gene3D" id="3.40.50.970">
    <property type="match status" value="2"/>
</dbReference>
<comment type="similarity">
    <text evidence="3 10">Belongs to the TPP enzyme family.</text>
</comment>
<evidence type="ECO:0000256" key="5">
    <source>
        <dbReference type="ARBA" id="ARBA00022793"/>
    </source>
</evidence>
<evidence type="ECO:0000313" key="15">
    <source>
        <dbReference type="Proteomes" id="UP001155059"/>
    </source>
</evidence>
<dbReference type="AlphaFoldDB" id="A0A9X1YWD3"/>
<evidence type="ECO:0000256" key="9">
    <source>
        <dbReference type="PIRSR" id="PIRSR036565-2"/>
    </source>
</evidence>
<organism evidence="14 15">
    <name type="scientific">Pseudomonas morbosilactucae</name>
    <dbReference type="NCBI Taxonomy" id="2938197"/>
    <lineage>
        <taxon>Bacteria</taxon>
        <taxon>Pseudomonadati</taxon>
        <taxon>Pseudomonadota</taxon>
        <taxon>Gammaproteobacteria</taxon>
        <taxon>Pseudomonadales</taxon>
        <taxon>Pseudomonadaceae</taxon>
        <taxon>Pseudomonas</taxon>
    </lineage>
</organism>
<feature type="binding site" evidence="9">
    <location>
        <position position="472"/>
    </location>
    <ligand>
        <name>Mg(2+)</name>
        <dbReference type="ChEBI" id="CHEBI:18420"/>
    </ligand>
</feature>
<evidence type="ECO:0000313" key="14">
    <source>
        <dbReference type="EMBL" id="MCK9798806.1"/>
    </source>
</evidence>
<comment type="cofactor">
    <cofactor evidence="2">
        <name>thiamine diphosphate</name>
        <dbReference type="ChEBI" id="CHEBI:58937"/>
    </cofactor>
</comment>
<sequence length="574" mass="62003">MASNELVSVADYLLIRLQQLGVRQVFQVPGDYVSGFMDALEAFDGIDAVGDINEMGAAYAADGYARYTGLGAVSLQYGVGTFSALNAIAGAYVERNPVVVISASPSDKNRQLIWSEDVLYHHSTGDLEVGPKVFENITVASLILADNSGAGALIDRALVAAISQRRPIYLEAWQNVWSETCPRPEGLLAPLPQAYDPNSLNAALDTSRQRLNQARSPVIMLGIEVARYGLQEQALRLIEASGLPFTTTLEAKTVLDESHPQFIGTYAGTASRLETSAFMEQVDCVLALGVIFTDDYLQLLAKDFSRIILVNSQQARTGLQYYPHVPLDAYLDGLLHTLAPDPRYPLASHPLPAARAAQAAPAETPLDYDLFLNTLDQQMRQRGLWASSSLILGESSALYAASNLNGLPRDSFVADAIWGSLGHETGCALGVALGSGRRPIVVAGDGGFMMICQSLSTLVRQRLNALVFVMSNQVYAIEQAFVEIKAFDPGGEFAPFDVLPAWDYPALAQGFGAAGYRVSTLAELHELLPQLLELQGRPALVEVVIPQQTLAPQIRRLAKPGSALFVARHARDDD</sequence>
<dbReference type="Pfam" id="PF02775">
    <property type="entry name" value="TPP_enzyme_C"/>
    <property type="match status" value="1"/>
</dbReference>
<dbReference type="CDD" id="cd07038">
    <property type="entry name" value="TPP_PYR_PDC_IPDC_like"/>
    <property type="match status" value="1"/>
</dbReference>
<dbReference type="RefSeq" id="WP_268265452.1">
    <property type="nucleotide sequence ID" value="NZ_JALQCW010000031.1"/>
</dbReference>
<evidence type="ECO:0000256" key="6">
    <source>
        <dbReference type="ARBA" id="ARBA00022842"/>
    </source>
</evidence>
<dbReference type="GO" id="GO:0000287">
    <property type="term" value="F:magnesium ion binding"/>
    <property type="evidence" value="ECO:0007669"/>
    <property type="project" value="InterPro"/>
</dbReference>
<evidence type="ECO:0000256" key="10">
    <source>
        <dbReference type="RuleBase" id="RU362132"/>
    </source>
</evidence>
<comment type="caution">
    <text evidence="14">The sequence shown here is derived from an EMBL/GenBank/DDBJ whole genome shotgun (WGS) entry which is preliminary data.</text>
</comment>
<evidence type="ECO:0000256" key="7">
    <source>
        <dbReference type="ARBA" id="ARBA00023052"/>
    </source>
</evidence>
<feature type="domain" description="Thiamine pyrophosphate enzyme N-terminal TPP-binding" evidence="13">
    <location>
        <begin position="8"/>
        <end position="111"/>
    </location>
</feature>
<keyword evidence="6 9" id="KW-0460">Magnesium</keyword>
<dbReference type="PANTHER" id="PTHR43452:SF30">
    <property type="entry name" value="PYRUVATE DECARBOXYLASE ISOZYME 1-RELATED"/>
    <property type="match status" value="1"/>
</dbReference>
<dbReference type="Pfam" id="PF00205">
    <property type="entry name" value="TPP_enzyme_M"/>
    <property type="match status" value="1"/>
</dbReference>
<comment type="cofactor">
    <cofactor evidence="9">
        <name>Mg(2+)</name>
        <dbReference type="ChEBI" id="CHEBI:18420"/>
    </cofactor>
    <text evidence="9">Binds 1 Mg(2+) per subunit.</text>
</comment>
<dbReference type="Pfam" id="PF02776">
    <property type="entry name" value="TPP_enzyme_N"/>
    <property type="match status" value="1"/>
</dbReference>
<reference evidence="14 15" key="1">
    <citation type="journal article" date="2022" name="Int. J. Syst. Evol. Microbiol.">
        <title>Pseudomonas aegrilactucae sp. nov. and Pseudomonas morbosilactucae sp. nov., pathogens causing bacterial rot of lettuce in Japan.</title>
        <authorList>
            <person name="Sawada H."/>
            <person name="Fujikawa T."/>
            <person name="Satou M."/>
        </authorList>
    </citation>
    <scope>NUCLEOTIDE SEQUENCE [LARGE SCALE GENOMIC DNA]</scope>
    <source>
        <strain evidence="14 15">MAFF 302030</strain>
    </source>
</reference>
<evidence type="ECO:0000256" key="1">
    <source>
        <dbReference type="ARBA" id="ARBA00001920"/>
    </source>
</evidence>
<dbReference type="SUPFAM" id="SSF52467">
    <property type="entry name" value="DHS-like NAD/FAD-binding domain"/>
    <property type="match status" value="1"/>
</dbReference>
<keyword evidence="8" id="KW-0456">Lyase</keyword>
<keyword evidence="7 10" id="KW-0786">Thiamine pyrophosphate</keyword>
<proteinExistence type="inferred from homology"/>
<evidence type="ECO:0000256" key="2">
    <source>
        <dbReference type="ARBA" id="ARBA00001964"/>
    </source>
</evidence>
<dbReference type="InterPro" id="IPR012110">
    <property type="entry name" value="PDC/IPDC-like"/>
</dbReference>
<protein>
    <submittedName>
        <fullName evidence="14">Thiamine pyrophosphate-binding protein</fullName>
    </submittedName>
</protein>
<feature type="binding site" evidence="9">
    <location>
        <position position="445"/>
    </location>
    <ligand>
        <name>Mg(2+)</name>
        <dbReference type="ChEBI" id="CHEBI:18420"/>
    </ligand>
</feature>
<reference evidence="14 15" key="2">
    <citation type="journal article" date="2023" name="Plant Pathol.">
        <title>Dismantling and reorganizing Pseudomonas marginalis sensu#lato.</title>
        <authorList>
            <person name="Sawada H."/>
            <person name="Fujikawa T."/>
            <person name="Satou M."/>
        </authorList>
    </citation>
    <scope>NUCLEOTIDE SEQUENCE [LARGE SCALE GENOMIC DNA]</scope>
    <source>
        <strain evidence="14 15">MAFF 302030</strain>
    </source>
</reference>
<feature type="domain" description="Thiamine pyrophosphate enzyme central" evidence="11">
    <location>
        <begin position="208"/>
        <end position="328"/>
    </location>
</feature>
<feature type="domain" description="Thiamine pyrophosphate enzyme TPP-binding" evidence="12">
    <location>
        <begin position="400"/>
        <end position="543"/>
    </location>
</feature>
<comment type="cofactor">
    <cofactor evidence="1">
        <name>a metal cation</name>
        <dbReference type="ChEBI" id="CHEBI:25213"/>
    </cofactor>
</comment>
<name>A0A9X1YWD3_9PSED</name>
<dbReference type="InterPro" id="IPR012001">
    <property type="entry name" value="Thiamin_PyroP_enz_TPP-bd_dom"/>
</dbReference>
<evidence type="ECO:0000256" key="3">
    <source>
        <dbReference type="ARBA" id="ARBA00007812"/>
    </source>
</evidence>
<dbReference type="SUPFAM" id="SSF52518">
    <property type="entry name" value="Thiamin diphosphate-binding fold (THDP-binding)"/>
    <property type="match status" value="2"/>
</dbReference>
<dbReference type="EMBL" id="JALQCW010000031">
    <property type="protein sequence ID" value="MCK9798806.1"/>
    <property type="molecule type" value="Genomic_DNA"/>
</dbReference>
<dbReference type="InterPro" id="IPR047213">
    <property type="entry name" value="TPP_PYR_PDC_IPDC-like"/>
</dbReference>
<dbReference type="InterPro" id="IPR029035">
    <property type="entry name" value="DHS-like_NAD/FAD-binding_dom"/>
</dbReference>
<dbReference type="GO" id="GO:0000949">
    <property type="term" value="P:aromatic amino acid family catabolic process to alcohol via Ehrlich pathway"/>
    <property type="evidence" value="ECO:0007669"/>
    <property type="project" value="TreeGrafter"/>
</dbReference>
<dbReference type="InterPro" id="IPR011766">
    <property type="entry name" value="TPP_enzyme_TPP-bd"/>
</dbReference>
<dbReference type="Gene3D" id="3.40.50.1220">
    <property type="entry name" value="TPP-binding domain"/>
    <property type="match status" value="1"/>
</dbReference>
<evidence type="ECO:0000259" key="11">
    <source>
        <dbReference type="Pfam" id="PF00205"/>
    </source>
</evidence>
<keyword evidence="4 9" id="KW-0479">Metal-binding</keyword>
<evidence type="ECO:0000256" key="8">
    <source>
        <dbReference type="ARBA" id="ARBA00023239"/>
    </source>
</evidence>
<dbReference type="GO" id="GO:0030976">
    <property type="term" value="F:thiamine pyrophosphate binding"/>
    <property type="evidence" value="ECO:0007669"/>
    <property type="project" value="InterPro"/>
</dbReference>
<evidence type="ECO:0000256" key="4">
    <source>
        <dbReference type="ARBA" id="ARBA00022723"/>
    </source>
</evidence>
<gene>
    <name evidence="14" type="ORF">M1B34_14010</name>
</gene>
<accession>A0A9X1YWD3</accession>
<keyword evidence="5" id="KW-0210">Decarboxylase</keyword>
<dbReference type="GO" id="GO:0004737">
    <property type="term" value="F:pyruvate decarboxylase activity"/>
    <property type="evidence" value="ECO:0007669"/>
    <property type="project" value="TreeGrafter"/>
</dbReference>
<dbReference type="Proteomes" id="UP001155059">
    <property type="component" value="Unassembled WGS sequence"/>
</dbReference>
<dbReference type="GO" id="GO:0005829">
    <property type="term" value="C:cytosol"/>
    <property type="evidence" value="ECO:0007669"/>
    <property type="project" value="TreeGrafter"/>
</dbReference>
<evidence type="ECO:0000259" key="12">
    <source>
        <dbReference type="Pfam" id="PF02775"/>
    </source>
</evidence>
<dbReference type="InterPro" id="IPR012000">
    <property type="entry name" value="Thiamin_PyroP_enz_cen_dom"/>
</dbReference>
<dbReference type="PIRSF" id="PIRSF036565">
    <property type="entry name" value="Pyruvt_ip_decrb"/>
    <property type="match status" value="1"/>
</dbReference>
<evidence type="ECO:0000259" key="13">
    <source>
        <dbReference type="Pfam" id="PF02776"/>
    </source>
</evidence>
<dbReference type="PANTHER" id="PTHR43452">
    <property type="entry name" value="PYRUVATE DECARBOXYLASE"/>
    <property type="match status" value="1"/>
</dbReference>
<dbReference type="InterPro" id="IPR029061">
    <property type="entry name" value="THDP-binding"/>
</dbReference>